<feature type="chain" id="PRO_5046825480" evidence="2">
    <location>
        <begin position="31"/>
        <end position="361"/>
    </location>
</feature>
<evidence type="ECO:0000313" key="5">
    <source>
        <dbReference type="Proteomes" id="UP001161691"/>
    </source>
</evidence>
<evidence type="ECO:0000256" key="2">
    <source>
        <dbReference type="SAM" id="SignalP"/>
    </source>
</evidence>
<name>A0ABT6TTJ0_9BACL</name>
<proteinExistence type="inferred from homology"/>
<reference evidence="4" key="1">
    <citation type="submission" date="2023-04" db="EMBL/GenBank/DDBJ databases">
        <title>Comparative genomic analysis of Cohnella hashimotonis sp. nov., isolated from the International Space Station.</title>
        <authorList>
            <person name="Venkateswaran K."/>
            <person name="Simpson A."/>
        </authorList>
    </citation>
    <scope>NUCLEOTIDE SEQUENCE</scope>
    <source>
        <strain evidence="4">F6_2S_P_1</strain>
    </source>
</reference>
<dbReference type="Pfam" id="PF09084">
    <property type="entry name" value="NMT1"/>
    <property type="match status" value="1"/>
</dbReference>
<evidence type="ECO:0000259" key="3">
    <source>
        <dbReference type="SMART" id="SM00062"/>
    </source>
</evidence>
<keyword evidence="5" id="KW-1185">Reference proteome</keyword>
<comment type="caution">
    <text evidence="4">The sequence shown here is derived from an EMBL/GenBank/DDBJ whole genome shotgun (WGS) entry which is preliminary data.</text>
</comment>
<evidence type="ECO:0000256" key="1">
    <source>
        <dbReference type="ARBA" id="ARBA00010742"/>
    </source>
</evidence>
<dbReference type="PANTHER" id="PTHR30024">
    <property type="entry name" value="ALIPHATIC SULFONATES-BINDING PROTEIN-RELATED"/>
    <property type="match status" value="1"/>
</dbReference>
<accession>A0ABT6TTJ0</accession>
<dbReference type="CDD" id="cd01008">
    <property type="entry name" value="PBP2_NrtA_SsuA_CpmA_like"/>
    <property type="match status" value="1"/>
</dbReference>
<gene>
    <name evidence="4" type="ORF">KB449_34860</name>
</gene>
<sequence>MINNRLSFIKNPAGRLGLGALLLTTLLLQACGAKNEGNAASDAASSSAAPSAAASASATSSASAAPATADTTSLTYGFVGTKEPAGVEGWGFHTGIIQEELKKYGVTDVKLVPFQTGPDLNESVIGGRVDVGNSGDTPALLARSSGAKTRLVNFTNTEVNTILVGRKDGAQTVDELKGKTVAVVKGSLMYRFLVGYLAEKKLDKDVKVININSIPDTEAALLRGEIDAYAITSTYYSAYKLLKQGNPLLAQSKEIPSLLSVSVVYATEDYLGKFPGFQTVWTAALKKSYDDLKAKPDEYYQWLSDQTGTPVDVLKEIQPIESLPAEALSEDGIGRIKASKDFLVAEKLAKKDFNIDEWIVR</sequence>
<feature type="signal peptide" evidence="2">
    <location>
        <begin position="1"/>
        <end position="30"/>
    </location>
</feature>
<dbReference type="PROSITE" id="PS51257">
    <property type="entry name" value="PROKAR_LIPOPROTEIN"/>
    <property type="match status" value="1"/>
</dbReference>
<organism evidence="4 5">
    <name type="scientific">Cohnella hashimotonis</name>
    <dbReference type="NCBI Taxonomy" id="2826895"/>
    <lineage>
        <taxon>Bacteria</taxon>
        <taxon>Bacillati</taxon>
        <taxon>Bacillota</taxon>
        <taxon>Bacilli</taxon>
        <taxon>Bacillales</taxon>
        <taxon>Paenibacillaceae</taxon>
        <taxon>Cohnella</taxon>
    </lineage>
</organism>
<evidence type="ECO:0000313" key="4">
    <source>
        <dbReference type="EMBL" id="MDI4650163.1"/>
    </source>
</evidence>
<dbReference type="SMART" id="SM00062">
    <property type="entry name" value="PBPb"/>
    <property type="match status" value="1"/>
</dbReference>
<protein>
    <submittedName>
        <fullName evidence="4">NrtA/SsuA/CpmA family ABC transporter substrate-binding protein</fullName>
    </submittedName>
</protein>
<dbReference type="InterPro" id="IPR001638">
    <property type="entry name" value="Solute-binding_3/MltF_N"/>
</dbReference>
<comment type="similarity">
    <text evidence="1">Belongs to the bacterial solute-binding protein SsuA/TauA family.</text>
</comment>
<keyword evidence="2" id="KW-0732">Signal</keyword>
<dbReference type="RefSeq" id="WP_282913028.1">
    <property type="nucleotide sequence ID" value="NZ_JAGRPV010000002.1"/>
</dbReference>
<dbReference type="InterPro" id="IPR015168">
    <property type="entry name" value="SsuA/THI5"/>
</dbReference>
<dbReference type="Proteomes" id="UP001161691">
    <property type="component" value="Unassembled WGS sequence"/>
</dbReference>
<feature type="domain" description="Solute-binding protein family 3/N-terminal" evidence="3">
    <location>
        <begin position="73"/>
        <end position="311"/>
    </location>
</feature>
<dbReference type="EMBL" id="JAGRPV010000002">
    <property type="protein sequence ID" value="MDI4650163.1"/>
    <property type="molecule type" value="Genomic_DNA"/>
</dbReference>
<dbReference type="Gene3D" id="3.40.190.10">
    <property type="entry name" value="Periplasmic binding protein-like II"/>
    <property type="match status" value="2"/>
</dbReference>
<dbReference type="SUPFAM" id="SSF53850">
    <property type="entry name" value="Periplasmic binding protein-like II"/>
    <property type="match status" value="1"/>
</dbReference>